<dbReference type="OrthoDB" id="3297998at2"/>
<feature type="region of interest" description="Disordered" evidence="1">
    <location>
        <begin position="168"/>
        <end position="341"/>
    </location>
</feature>
<dbReference type="EMBL" id="PVZG01000008">
    <property type="protein sequence ID" value="PRY28214.1"/>
    <property type="molecule type" value="Genomic_DNA"/>
</dbReference>
<feature type="region of interest" description="Disordered" evidence="1">
    <location>
        <begin position="358"/>
        <end position="480"/>
    </location>
</feature>
<sequence length="480" mass="47905">MSDEVLSSSWCTAWGSYNTPRLWAMVADEDDPESWRQVAAWGEISGSVKDQRNLLRKARESLVAAWPPEDNKSAAAFVEELDILIARMDTARADADDTATGLANILEALRQAKNNIKPLYEQYKEKNEDIVPSWWDNAEDKLDEKARTHMITAEGIVQDNVARLKVPDPYVLEPDKPKGGGRPLGEPSPQQHSGGGSSGSRGGGADPIPVPHDPVPPLPGRDATIPDGVDPVPSPGDGPSGGGPGAGSTGPGLAGVITPAPVTPPGGQPGPVPGPGGLPAGGGGGIVPPMPGPIVGGGGGGGRGGTLRGVTGIGGPGGTANGLGGVGRGAQPPGVRPAAGRALPSGAVIGETVAGSGRGVAGGPGRGIAGGPGSVGGVSGRGATGRGGVSGRTRAGALGEAERTRPPRPSWLPQEPGGSRAGATTGLTGSARGNRRAGDNGADHDPDNPWQVAEGVDPVIAPDLHEATHDPGPNVIGWRG</sequence>
<evidence type="ECO:0000256" key="1">
    <source>
        <dbReference type="SAM" id="MobiDB-lite"/>
    </source>
</evidence>
<dbReference type="Proteomes" id="UP000239209">
    <property type="component" value="Unassembled WGS sequence"/>
</dbReference>
<feature type="compositionally biased region" description="Gly residues" evidence="1">
    <location>
        <begin position="358"/>
        <end position="390"/>
    </location>
</feature>
<evidence type="ECO:0000313" key="3">
    <source>
        <dbReference type="Proteomes" id="UP000239209"/>
    </source>
</evidence>
<keyword evidence="3" id="KW-1185">Reference proteome</keyword>
<dbReference type="RefSeq" id="WP_106127675.1">
    <property type="nucleotide sequence ID" value="NZ_PVZG01000008.1"/>
</dbReference>
<protein>
    <recommendedName>
        <fullName evidence="4">PPE family protein</fullName>
    </recommendedName>
</protein>
<feature type="compositionally biased region" description="Gly residues" evidence="1">
    <location>
        <begin position="294"/>
        <end position="328"/>
    </location>
</feature>
<comment type="caution">
    <text evidence="2">The sequence shown here is derived from an EMBL/GenBank/DDBJ whole genome shotgun (WGS) entry which is preliminary data.</text>
</comment>
<feature type="compositionally biased region" description="Pro residues" evidence="1">
    <location>
        <begin position="208"/>
        <end position="219"/>
    </location>
</feature>
<evidence type="ECO:0000313" key="2">
    <source>
        <dbReference type="EMBL" id="PRY28214.1"/>
    </source>
</evidence>
<reference evidence="2 3" key="1">
    <citation type="submission" date="2018-03" db="EMBL/GenBank/DDBJ databases">
        <title>Genomic Encyclopedia of Archaeal and Bacterial Type Strains, Phase II (KMG-II): from individual species to whole genera.</title>
        <authorList>
            <person name="Goeker M."/>
        </authorList>
    </citation>
    <scope>NUCLEOTIDE SEQUENCE [LARGE SCALE GENOMIC DNA]</scope>
    <source>
        <strain evidence="2 3">DSM 45348</strain>
    </source>
</reference>
<dbReference type="AlphaFoldDB" id="A0A2T0S465"/>
<organism evidence="2 3">
    <name type="scientific">Pseudosporangium ferrugineum</name>
    <dbReference type="NCBI Taxonomy" id="439699"/>
    <lineage>
        <taxon>Bacteria</taxon>
        <taxon>Bacillati</taxon>
        <taxon>Actinomycetota</taxon>
        <taxon>Actinomycetes</taxon>
        <taxon>Micromonosporales</taxon>
        <taxon>Micromonosporaceae</taxon>
        <taxon>Pseudosporangium</taxon>
    </lineage>
</organism>
<feature type="compositionally biased region" description="Low complexity" evidence="1">
    <location>
        <begin position="226"/>
        <end position="237"/>
    </location>
</feature>
<proteinExistence type="predicted"/>
<evidence type="ECO:0008006" key="4">
    <source>
        <dbReference type="Google" id="ProtNLM"/>
    </source>
</evidence>
<name>A0A2T0S465_9ACTN</name>
<feature type="compositionally biased region" description="Pro residues" evidence="1">
    <location>
        <begin position="261"/>
        <end position="276"/>
    </location>
</feature>
<feature type="compositionally biased region" description="Gly residues" evidence="1">
    <location>
        <begin position="193"/>
        <end position="205"/>
    </location>
</feature>
<feature type="compositionally biased region" description="Gly residues" evidence="1">
    <location>
        <begin position="277"/>
        <end position="286"/>
    </location>
</feature>
<feature type="compositionally biased region" description="Basic and acidic residues" evidence="1">
    <location>
        <begin position="436"/>
        <end position="447"/>
    </location>
</feature>
<feature type="compositionally biased region" description="Gly residues" evidence="1">
    <location>
        <begin position="238"/>
        <end position="253"/>
    </location>
</feature>
<gene>
    <name evidence="2" type="ORF">CLV70_1086</name>
</gene>
<accession>A0A2T0S465</accession>